<keyword evidence="2" id="KW-1185">Reference proteome</keyword>
<protein>
    <submittedName>
        <fullName evidence="1">Uncharacterized protein</fullName>
    </submittedName>
</protein>
<proteinExistence type="predicted"/>
<sequence>MEGPSSFVFYVVARVGPQGQYYSLAVASREDNRAWGFHGIDVVNACLAVSRLLGSDENRAAIEAELALAKEFYSAEEHPVETERVLPESETWYSDFIEATQPAGQPHPRLAGDGRHRNLLKPVPFPFVSTCLMLGLGYDVKSRTAHPSIVCEPLGLLLGADLDKHGIVVLDVTTPKDVRYGIVAYEKTDQPRNATDPIFDFHDGYYSDDETVKLYPKEVETYSRRLLDARQYMLKFYYIPTTKFQGQVPNLRDAEARVAGAQAVWRTVAAEALNDIWPPIRRNPGLGGGRSYTERSRELPLGEAARSLVDEIWNQEEYLDADLKLLEQPEVKGSLRQFLESRPKQLGQSPAAGQLLAVAYGGFTSLNWATFTHTSYKAVARALREPCMQSVRSISLSIDEFPTTDLPALLEALLELPWLSHVCLMQSPARLSEDIGTSTFIQLAHSPQYLPLMQRVSFVSSSLFSSALRGIPWLPLLGKDGVSHYEAFPVGAMYIRKPVQAPELPWPERNMRMDELDREADPHPEFHTTCFPLTDGLLVPERFVTGFLSFLGTRCEDDLLFSFAQATASLRHMPRQRMGLFPAENLSIPEQQHSKYKGVSEQQNKLPHPMPARAWVVLVSCEGPPRGSHSAPFIRYAFAQAKRTLFDNSAHKGITLDDVKICGLQGFLEATGVAFDAQVLRKRLNEATSSVHEKIRMAQRRDRGTPREEWISEMDESSARQLLVEVTST</sequence>
<accession>A0ACC1QG19</accession>
<dbReference type="Proteomes" id="UP001148737">
    <property type="component" value="Unassembled WGS sequence"/>
</dbReference>
<evidence type="ECO:0000313" key="1">
    <source>
        <dbReference type="EMBL" id="KAJ3473783.1"/>
    </source>
</evidence>
<comment type="caution">
    <text evidence="1">The sequence shown here is derived from an EMBL/GenBank/DDBJ whole genome shotgun (WGS) entry which is preliminary data.</text>
</comment>
<name>A0ACC1QG19_9HYPO</name>
<dbReference type="EMBL" id="JANAKD010002375">
    <property type="protein sequence ID" value="KAJ3473783.1"/>
    <property type="molecule type" value="Genomic_DNA"/>
</dbReference>
<reference evidence="1" key="1">
    <citation type="submission" date="2022-07" db="EMBL/GenBank/DDBJ databases">
        <title>Genome Sequence of Lecanicillium saksenae.</title>
        <authorList>
            <person name="Buettner E."/>
        </authorList>
    </citation>
    <scope>NUCLEOTIDE SEQUENCE</scope>
    <source>
        <strain evidence="1">VT-O1</strain>
    </source>
</reference>
<evidence type="ECO:0000313" key="2">
    <source>
        <dbReference type="Proteomes" id="UP001148737"/>
    </source>
</evidence>
<organism evidence="1 2">
    <name type="scientific">Lecanicillium saksenae</name>
    <dbReference type="NCBI Taxonomy" id="468837"/>
    <lineage>
        <taxon>Eukaryota</taxon>
        <taxon>Fungi</taxon>
        <taxon>Dikarya</taxon>
        <taxon>Ascomycota</taxon>
        <taxon>Pezizomycotina</taxon>
        <taxon>Sordariomycetes</taxon>
        <taxon>Hypocreomycetidae</taxon>
        <taxon>Hypocreales</taxon>
        <taxon>Cordycipitaceae</taxon>
        <taxon>Lecanicillium</taxon>
    </lineage>
</organism>
<gene>
    <name evidence="1" type="ORF">NLG97_g10135</name>
</gene>